<name>A0A8X8VWJ4_SALSN</name>
<keyword evidence="3" id="KW-1185">Reference proteome</keyword>
<dbReference type="SUPFAM" id="SSF49764">
    <property type="entry name" value="HSP20-like chaperones"/>
    <property type="match status" value="1"/>
</dbReference>
<dbReference type="AlphaFoldDB" id="A0A8X8VWJ4"/>
<dbReference type="CDD" id="cd06464">
    <property type="entry name" value="ACD_sHsps-like"/>
    <property type="match status" value="1"/>
</dbReference>
<evidence type="ECO:0000256" key="1">
    <source>
        <dbReference type="SAM" id="MobiDB-lite"/>
    </source>
</evidence>
<sequence length="140" mass="14849">MAAGILSFSPLSSNAVVPPTNRASTAFFPRARPSPSIRAQAAGENKDSAVDVHVSAAKAAETSAPPSNVAPGHSPPTYLLSEDVKVSVEDDVAGDQGREEGEVKAEMKNGVLCISVPKTKVERKSSLWRFMVEQIHGFFE</sequence>
<evidence type="ECO:0000313" key="2">
    <source>
        <dbReference type="EMBL" id="KAG6383695.1"/>
    </source>
</evidence>
<evidence type="ECO:0008006" key="4">
    <source>
        <dbReference type="Google" id="ProtNLM"/>
    </source>
</evidence>
<comment type="caution">
    <text evidence="2">The sequence shown here is derived from an EMBL/GenBank/DDBJ whole genome shotgun (WGS) entry which is preliminary data.</text>
</comment>
<gene>
    <name evidence="2" type="ORF">SASPL_156539</name>
</gene>
<organism evidence="2">
    <name type="scientific">Salvia splendens</name>
    <name type="common">Scarlet sage</name>
    <dbReference type="NCBI Taxonomy" id="180675"/>
    <lineage>
        <taxon>Eukaryota</taxon>
        <taxon>Viridiplantae</taxon>
        <taxon>Streptophyta</taxon>
        <taxon>Embryophyta</taxon>
        <taxon>Tracheophyta</taxon>
        <taxon>Spermatophyta</taxon>
        <taxon>Magnoliopsida</taxon>
        <taxon>eudicotyledons</taxon>
        <taxon>Gunneridae</taxon>
        <taxon>Pentapetalae</taxon>
        <taxon>asterids</taxon>
        <taxon>lamiids</taxon>
        <taxon>Lamiales</taxon>
        <taxon>Lamiaceae</taxon>
        <taxon>Nepetoideae</taxon>
        <taxon>Mentheae</taxon>
        <taxon>Salviinae</taxon>
        <taxon>Salvia</taxon>
        <taxon>Salvia subgen. Calosphace</taxon>
        <taxon>core Calosphace</taxon>
    </lineage>
</organism>
<protein>
    <recommendedName>
        <fullName evidence="4">HSP20 family protein</fullName>
    </recommendedName>
</protein>
<accession>A0A8X8VWJ4</accession>
<proteinExistence type="predicted"/>
<dbReference type="InterPro" id="IPR008978">
    <property type="entry name" value="HSP20-like_chaperone"/>
</dbReference>
<reference evidence="2" key="2">
    <citation type="submission" date="2020-08" db="EMBL/GenBank/DDBJ databases">
        <title>Plant Genome Project.</title>
        <authorList>
            <person name="Zhang R.-G."/>
        </authorList>
    </citation>
    <scope>NUCLEOTIDE SEQUENCE</scope>
    <source>
        <strain evidence="2">Huo1</strain>
        <tissue evidence="2">Leaf</tissue>
    </source>
</reference>
<reference evidence="2" key="1">
    <citation type="submission" date="2018-01" db="EMBL/GenBank/DDBJ databases">
        <authorList>
            <person name="Mao J.F."/>
        </authorList>
    </citation>
    <scope>NUCLEOTIDE SEQUENCE</scope>
    <source>
        <strain evidence="2">Huo1</strain>
        <tissue evidence="2">Leaf</tissue>
    </source>
</reference>
<dbReference type="EMBL" id="PNBA02000433">
    <property type="protein sequence ID" value="KAG6383695.1"/>
    <property type="molecule type" value="Genomic_DNA"/>
</dbReference>
<feature type="region of interest" description="Disordered" evidence="1">
    <location>
        <begin position="1"/>
        <end position="49"/>
    </location>
</feature>
<dbReference type="Proteomes" id="UP000298416">
    <property type="component" value="Unassembled WGS sequence"/>
</dbReference>
<evidence type="ECO:0000313" key="3">
    <source>
        <dbReference type="Proteomes" id="UP000298416"/>
    </source>
</evidence>